<feature type="transmembrane region" description="Helical" evidence="9">
    <location>
        <begin position="289"/>
        <end position="309"/>
    </location>
</feature>
<dbReference type="GO" id="GO:0140359">
    <property type="term" value="F:ABC-type transporter activity"/>
    <property type="evidence" value="ECO:0007669"/>
    <property type="project" value="InterPro"/>
</dbReference>
<dbReference type="InterPro" id="IPR027417">
    <property type="entry name" value="P-loop_NTPase"/>
</dbReference>
<keyword evidence="3" id="KW-1003">Cell membrane</keyword>
<dbReference type="PROSITE" id="PS50929">
    <property type="entry name" value="ABC_TM1F"/>
    <property type="match status" value="1"/>
</dbReference>
<evidence type="ECO:0000256" key="6">
    <source>
        <dbReference type="ARBA" id="ARBA00022840"/>
    </source>
</evidence>
<evidence type="ECO:0000259" key="11">
    <source>
        <dbReference type="PROSITE" id="PS50929"/>
    </source>
</evidence>
<evidence type="ECO:0000256" key="3">
    <source>
        <dbReference type="ARBA" id="ARBA00022475"/>
    </source>
</evidence>
<evidence type="ECO:0000256" key="5">
    <source>
        <dbReference type="ARBA" id="ARBA00022741"/>
    </source>
</evidence>
<proteinExistence type="predicted"/>
<gene>
    <name evidence="12" type="ORF">G114_05165</name>
</gene>
<dbReference type="Pfam" id="PF00005">
    <property type="entry name" value="ABC_tran"/>
    <property type="match status" value="1"/>
</dbReference>
<keyword evidence="6 12" id="KW-0067">ATP-binding</keyword>
<dbReference type="InterPro" id="IPR036640">
    <property type="entry name" value="ABC1_TM_sf"/>
</dbReference>
<dbReference type="GO" id="GO:0034040">
    <property type="term" value="F:ATPase-coupled lipid transmembrane transporter activity"/>
    <property type="evidence" value="ECO:0007669"/>
    <property type="project" value="TreeGrafter"/>
</dbReference>
<feature type="transmembrane region" description="Helical" evidence="9">
    <location>
        <begin position="69"/>
        <end position="95"/>
    </location>
</feature>
<evidence type="ECO:0000259" key="10">
    <source>
        <dbReference type="PROSITE" id="PS50893"/>
    </source>
</evidence>
<dbReference type="PANTHER" id="PTHR24221:SF654">
    <property type="entry name" value="ATP-BINDING CASSETTE SUB-FAMILY B MEMBER 6"/>
    <property type="match status" value="1"/>
</dbReference>
<dbReference type="GO" id="GO:0005524">
    <property type="term" value="F:ATP binding"/>
    <property type="evidence" value="ECO:0007669"/>
    <property type="project" value="UniProtKB-KW"/>
</dbReference>
<dbReference type="SMART" id="SM00382">
    <property type="entry name" value="AAA"/>
    <property type="match status" value="1"/>
</dbReference>
<reference evidence="12 13" key="1">
    <citation type="journal article" date="2013" name="Genome Announc.">
        <title>Draft Genome Sequence of the Aeromonas diversa Type Strain.</title>
        <authorList>
            <person name="Farfan M."/>
            <person name="Spataro N."/>
            <person name="Sanglas A."/>
            <person name="Albarral V."/>
            <person name="Loren J.G."/>
            <person name="Bosch E."/>
            <person name="Fuste M.C."/>
        </authorList>
    </citation>
    <scope>NUCLEOTIDE SEQUENCE [LARGE SCALE GENOMIC DNA]</scope>
    <source>
        <strain evidence="12 13">2478-85</strain>
    </source>
</reference>
<dbReference type="FunFam" id="3.40.50.300:FF:000221">
    <property type="entry name" value="Multidrug ABC transporter ATP-binding protein"/>
    <property type="match status" value="1"/>
</dbReference>
<dbReference type="SUPFAM" id="SSF52540">
    <property type="entry name" value="P-loop containing nucleoside triphosphate hydrolases"/>
    <property type="match status" value="1"/>
</dbReference>
<dbReference type="InterPro" id="IPR003593">
    <property type="entry name" value="AAA+_ATPase"/>
</dbReference>
<dbReference type="InterPro" id="IPR003439">
    <property type="entry name" value="ABC_transporter-like_ATP-bd"/>
</dbReference>
<feature type="transmembrane region" description="Helical" evidence="9">
    <location>
        <begin position="28"/>
        <end position="57"/>
    </location>
</feature>
<dbReference type="PANTHER" id="PTHR24221">
    <property type="entry name" value="ATP-BINDING CASSETTE SUB-FAMILY B"/>
    <property type="match status" value="1"/>
</dbReference>
<dbReference type="AlphaFoldDB" id="N9U3N2"/>
<dbReference type="Gene3D" id="1.20.1560.10">
    <property type="entry name" value="ABC transporter type 1, transmembrane domain"/>
    <property type="match status" value="1"/>
</dbReference>
<organism evidence="12 13">
    <name type="scientific">Aeromonas diversa CDC 2478-85</name>
    <dbReference type="NCBI Taxonomy" id="1268237"/>
    <lineage>
        <taxon>Bacteria</taxon>
        <taxon>Pseudomonadati</taxon>
        <taxon>Pseudomonadota</taxon>
        <taxon>Gammaproteobacteria</taxon>
        <taxon>Aeromonadales</taxon>
        <taxon>Aeromonadaceae</taxon>
        <taxon>Aeromonas</taxon>
    </lineage>
</organism>
<keyword evidence="2" id="KW-0813">Transport</keyword>
<dbReference type="PROSITE" id="PS00211">
    <property type="entry name" value="ABC_TRANSPORTER_1"/>
    <property type="match status" value="1"/>
</dbReference>
<dbReference type="SUPFAM" id="SSF90123">
    <property type="entry name" value="ABC transporter transmembrane region"/>
    <property type="match status" value="1"/>
</dbReference>
<dbReference type="RefSeq" id="WP_005349365.1">
    <property type="nucleotide sequence ID" value="NZ_APVG01000009.1"/>
</dbReference>
<evidence type="ECO:0000313" key="12">
    <source>
        <dbReference type="EMBL" id="ENY72960.1"/>
    </source>
</evidence>
<evidence type="ECO:0000256" key="8">
    <source>
        <dbReference type="ARBA" id="ARBA00023136"/>
    </source>
</evidence>
<keyword evidence="4 9" id="KW-0812">Transmembrane</keyword>
<dbReference type="Gene3D" id="3.40.50.300">
    <property type="entry name" value="P-loop containing nucleotide triphosphate hydrolases"/>
    <property type="match status" value="1"/>
</dbReference>
<dbReference type="InterPro" id="IPR039421">
    <property type="entry name" value="Type_1_exporter"/>
</dbReference>
<dbReference type="Pfam" id="PF00664">
    <property type="entry name" value="ABC_membrane"/>
    <property type="match status" value="1"/>
</dbReference>
<evidence type="ECO:0000256" key="1">
    <source>
        <dbReference type="ARBA" id="ARBA00004651"/>
    </source>
</evidence>
<feature type="transmembrane region" description="Helical" evidence="9">
    <location>
        <begin position="261"/>
        <end position="283"/>
    </location>
</feature>
<accession>N9U3N2</accession>
<name>N9U3N2_9GAMM</name>
<dbReference type="InterPro" id="IPR011527">
    <property type="entry name" value="ABC1_TM_dom"/>
</dbReference>
<keyword evidence="7 9" id="KW-1133">Transmembrane helix</keyword>
<dbReference type="GO" id="GO:0005886">
    <property type="term" value="C:plasma membrane"/>
    <property type="evidence" value="ECO:0007669"/>
    <property type="project" value="UniProtKB-SubCell"/>
</dbReference>
<protein>
    <submittedName>
        <fullName evidence="12">Ferric siderophore ABC transporter, permease/ATP-binding protein</fullName>
    </submittedName>
</protein>
<feature type="domain" description="ABC transporter" evidence="10">
    <location>
        <begin position="348"/>
        <end position="581"/>
    </location>
</feature>
<dbReference type="EMBL" id="APVG01000009">
    <property type="protein sequence ID" value="ENY72960.1"/>
    <property type="molecule type" value="Genomic_DNA"/>
</dbReference>
<dbReference type="PATRIC" id="fig|1268237.3.peg.1014"/>
<dbReference type="InterPro" id="IPR017871">
    <property type="entry name" value="ABC_transporter-like_CS"/>
</dbReference>
<keyword evidence="13" id="KW-1185">Reference proteome</keyword>
<dbReference type="Proteomes" id="UP000023775">
    <property type="component" value="Unassembled WGS sequence"/>
</dbReference>
<evidence type="ECO:0000256" key="9">
    <source>
        <dbReference type="SAM" id="Phobius"/>
    </source>
</evidence>
<evidence type="ECO:0000256" key="2">
    <source>
        <dbReference type="ARBA" id="ARBA00022448"/>
    </source>
</evidence>
<sequence length="601" mass="63862">MKADDVQCPEANAGGPISRVLAPIRGHLIAAALLAAIGAMLTLVPLAGIAHLAGLMLADAAVPGDTITAVLGISLACLFGGMILLSAGDLVAHLADNRITGQLRLALTRRLARVPLGWFTARASGEVKQAMQDDIGTLHSLTAHFYTTLGRCSGAVLISLIYLFAMDWRMALIALSPFPLFFLFSARAHRASAANMQQFGAGMARINNAVVEFVNGIPVVKAFGVQGRLHTSYRNAIDDFARAFTDFTRPLVAAMANANAIMAPASVLGVVLAGAVVMVRAGAMTPAEVLPFVLVAPGLCAPLMLLSYLKHDLGSATAAAERLHALLATPVLTEPAAGTGLQPADNTLRLEQVSYRYDDQTPVLSELTVTLTPGTVTAIVGASGAGKSTLARLLLRFFDPSEGRITLGGVDLRDLESRELYRHIGFVLQEVRLVHASLHDNIALGRPGASRQEVEAAARRANIHDRILALPRGYDAVVGEDANLSGGELQRVSIARALLLDPPVLVLDEATAAADADNEVKLQQALSTFAHGRTLVVIAHRLDTVMHADRILVLDNGVLCEQGRHHELLARRGRYARLWEQGGYDTPTQTHTPHQEAVPTC</sequence>
<feature type="transmembrane region" description="Helical" evidence="9">
    <location>
        <begin position="145"/>
        <end position="164"/>
    </location>
</feature>
<dbReference type="PROSITE" id="PS50893">
    <property type="entry name" value="ABC_TRANSPORTER_2"/>
    <property type="match status" value="1"/>
</dbReference>
<dbReference type="CDD" id="cd07346">
    <property type="entry name" value="ABC_6TM_exporters"/>
    <property type="match status" value="1"/>
</dbReference>
<comment type="caution">
    <text evidence="12">The sequence shown here is derived from an EMBL/GenBank/DDBJ whole genome shotgun (WGS) entry which is preliminary data.</text>
</comment>
<dbReference type="eggNOG" id="COG1132">
    <property type="taxonomic scope" value="Bacteria"/>
</dbReference>
<evidence type="ECO:0000256" key="7">
    <source>
        <dbReference type="ARBA" id="ARBA00022989"/>
    </source>
</evidence>
<evidence type="ECO:0000256" key="4">
    <source>
        <dbReference type="ARBA" id="ARBA00022692"/>
    </source>
</evidence>
<keyword evidence="8 9" id="KW-0472">Membrane</keyword>
<dbReference type="OrthoDB" id="9806127at2"/>
<comment type="subcellular location">
    <subcellularLocation>
        <location evidence="1">Cell membrane</location>
        <topology evidence="1">Multi-pass membrane protein</topology>
    </subcellularLocation>
</comment>
<evidence type="ECO:0000313" key="13">
    <source>
        <dbReference type="Proteomes" id="UP000023775"/>
    </source>
</evidence>
<dbReference type="GO" id="GO:0016887">
    <property type="term" value="F:ATP hydrolysis activity"/>
    <property type="evidence" value="ECO:0007669"/>
    <property type="project" value="InterPro"/>
</dbReference>
<keyword evidence="5" id="KW-0547">Nucleotide-binding</keyword>
<feature type="domain" description="ABC transmembrane type-1" evidence="11">
    <location>
        <begin position="29"/>
        <end position="309"/>
    </location>
</feature>